<dbReference type="InterPro" id="IPR002921">
    <property type="entry name" value="Fungal_lipase-type"/>
</dbReference>
<evidence type="ECO:0000259" key="3">
    <source>
        <dbReference type="Pfam" id="PF01926"/>
    </source>
</evidence>
<dbReference type="Pfam" id="PF01926">
    <property type="entry name" value="MMR_HSR1"/>
    <property type="match status" value="1"/>
</dbReference>
<dbReference type="OMA" id="NSHEIAK"/>
<dbReference type="CDD" id="cd00882">
    <property type="entry name" value="Ras_like_GTPase"/>
    <property type="match status" value="1"/>
</dbReference>
<accession>B8LKI8</accession>
<evidence type="ECO:0000256" key="1">
    <source>
        <dbReference type="SAM" id="Phobius"/>
    </source>
</evidence>
<dbReference type="EMBL" id="EF676254">
    <property type="protein sequence ID" value="ABR16168.1"/>
    <property type="molecule type" value="mRNA"/>
</dbReference>
<reference evidence="4" key="1">
    <citation type="submission" date="2007-06" db="EMBL/GenBank/DDBJ databases">
        <title>Full length cDNA sequences from Sitka Spruce (Picea sitchensis).</title>
        <authorList>
            <person name="Ralph S.G."/>
            <person name="Chun H.E."/>
            <person name="Liao N."/>
            <person name="Ali J."/>
            <person name="Reid K."/>
            <person name="Kolosova N."/>
            <person name="Cooper N."/>
            <person name="Cullis C."/>
            <person name="Jancsik S."/>
            <person name="Moore R."/>
            <person name="Mayo M."/>
            <person name="Wagner S."/>
            <person name="Holt R.A."/>
            <person name="Jones S.J.M."/>
            <person name="Marra M.A."/>
            <person name="Ritland C.E."/>
            <person name="Ritland K."/>
            <person name="Bohlmann J."/>
        </authorList>
    </citation>
    <scope>NUCLEOTIDE SEQUENCE</scope>
    <source>
        <tissue evidence="4">Green portion of the leader tissue</tissue>
    </source>
</reference>
<protein>
    <recommendedName>
        <fullName evidence="5">G domain-containing protein</fullName>
    </recommendedName>
</protein>
<dbReference type="AlphaFoldDB" id="B8LKI8"/>
<evidence type="ECO:0008006" key="5">
    <source>
        <dbReference type="Google" id="ProtNLM"/>
    </source>
</evidence>
<keyword evidence="1" id="KW-0812">Transmembrane</keyword>
<sequence length="869" mass="98414">MSSHTLAKDRQPNSHEIAKAVVLSSLAYLDNQSATATVERRYSDIGFERILMAPHFILGFDPKEDGCNTTLYVAFRRRLSIQDMFAVKVADRSEFIDSYGEAAKDVEGLFHSELFNSITSELPSMSHFQNYKANRIIFSGHGVAGVLAHLFLICYMIMTREEDREHISIGFGSPYFCDDSAKRFCRKTMELDRRMFTFVNDADPVPWMLEGIRMTCTPESVGRRGLERLSIWLDSENSDEKMEIAIPMLEPAQTILSEMGHIARFNMPFYASIGMYPGARASTRRFISVIQQWVSRLIGYNGIISRVRTLDVDSWECHRVESYVKEFASCIHTGRSLIKPVMEIEHNPYIHACTLSVYNVETSYEGVITITGSNLSDDCGMESNVEPNVGHEWKVEDTSESSCVLVRGFLTEMEANAINNWKKDEIVGQTHLFLELRTCYGSTYADVHVEDLWYDGSVASALTRGMGRLLLMHQSEVLVRSDMYRKAHETLESVFAGTLDHLSYSRLETKRDHFELVKSSLTRPVEIFIGNHNDINVEVEDVQPIIESTEGVLKNSHLFLFASLSSRSEFFLIPDYKWISKFFHDGSHFSRSDGRVGILNYRDILRTIYCLLSGTESRDEQSDVSYYETEIYKFQEQGGQMVKTRQALQEGLQKDIEKRASMMYKVRTASNLLESLRFAAFIGPENAGKTTLINSILGDNVGGVGFTTHTTAATPYRFRDDIFLVDFPGTDGGGDRAHLSKIWEDYEKVADLCVVVLNFGGDTSREAQVFPMIARSRMCGNVVLVINRVDLVLNGSRNSPVWAEYSADKVEQLKISIAENSGLPADRVFFSVSRTSEELEETTRQLLKERLIMLKDEITSTVRGLLLGL</sequence>
<evidence type="ECO:0000259" key="2">
    <source>
        <dbReference type="Pfam" id="PF01764"/>
    </source>
</evidence>
<dbReference type="SUPFAM" id="SSF52540">
    <property type="entry name" value="P-loop containing nucleoside triphosphate hydrolases"/>
    <property type="match status" value="1"/>
</dbReference>
<feature type="domain" description="G" evidence="3">
    <location>
        <begin position="679"/>
        <end position="773"/>
    </location>
</feature>
<dbReference type="GO" id="GO:0006629">
    <property type="term" value="P:lipid metabolic process"/>
    <property type="evidence" value="ECO:0007669"/>
    <property type="project" value="InterPro"/>
</dbReference>
<dbReference type="InterPro" id="IPR027417">
    <property type="entry name" value="P-loop_NTPase"/>
</dbReference>
<feature type="transmembrane region" description="Helical" evidence="1">
    <location>
        <begin position="136"/>
        <end position="158"/>
    </location>
</feature>
<feature type="domain" description="Fungal lipase-type" evidence="2">
    <location>
        <begin position="106"/>
        <end position="207"/>
    </location>
</feature>
<keyword evidence="1" id="KW-0472">Membrane</keyword>
<proteinExistence type="evidence at transcript level"/>
<dbReference type="InterPro" id="IPR006073">
    <property type="entry name" value="GTP-bd"/>
</dbReference>
<dbReference type="Gene3D" id="3.40.50.1820">
    <property type="entry name" value="alpha/beta hydrolase"/>
    <property type="match status" value="1"/>
</dbReference>
<dbReference type="Gene3D" id="3.40.50.300">
    <property type="entry name" value="P-loop containing nucleotide triphosphate hydrolases"/>
    <property type="match status" value="1"/>
</dbReference>
<dbReference type="SUPFAM" id="SSF53474">
    <property type="entry name" value="alpha/beta-Hydrolases"/>
    <property type="match status" value="1"/>
</dbReference>
<dbReference type="Pfam" id="PF01764">
    <property type="entry name" value="Lipase_3"/>
    <property type="match status" value="1"/>
</dbReference>
<dbReference type="GO" id="GO:0005525">
    <property type="term" value="F:GTP binding"/>
    <property type="evidence" value="ECO:0007669"/>
    <property type="project" value="InterPro"/>
</dbReference>
<dbReference type="InterPro" id="IPR029058">
    <property type="entry name" value="AB_hydrolase_fold"/>
</dbReference>
<keyword evidence="1" id="KW-1133">Transmembrane helix</keyword>
<evidence type="ECO:0000313" key="4">
    <source>
        <dbReference type="EMBL" id="ABR16168.1"/>
    </source>
</evidence>
<dbReference type="PANTHER" id="PTHR14143">
    <property type="entry name" value="INTERFERON-INDUCIBLE GTPASE FAMILY MEMBER"/>
    <property type="match status" value="1"/>
</dbReference>
<name>B8LKI8_PICSI</name>
<organism evidence="4">
    <name type="scientific">Picea sitchensis</name>
    <name type="common">Sitka spruce</name>
    <name type="synonym">Pinus sitchensis</name>
    <dbReference type="NCBI Taxonomy" id="3332"/>
    <lineage>
        <taxon>Eukaryota</taxon>
        <taxon>Viridiplantae</taxon>
        <taxon>Streptophyta</taxon>
        <taxon>Embryophyta</taxon>
        <taxon>Tracheophyta</taxon>
        <taxon>Spermatophyta</taxon>
        <taxon>Pinopsida</taxon>
        <taxon>Pinidae</taxon>
        <taxon>Conifers I</taxon>
        <taxon>Pinales</taxon>
        <taxon>Pinaceae</taxon>
        <taxon>Picea</taxon>
    </lineage>
</organism>
<dbReference type="PANTHER" id="PTHR14143:SF1">
    <property type="entry name" value="IRG-TYPE G DOMAIN-CONTAINING PROTEIN"/>
    <property type="match status" value="1"/>
</dbReference>